<gene>
    <name evidence="7" type="ORF">Cboi02_000394300</name>
</gene>
<dbReference type="InterPro" id="IPR051326">
    <property type="entry name" value="Kynurenine-oxoglutarate_AT"/>
</dbReference>
<organism evidence="7 8">
    <name type="scientific">Candida boidinii</name>
    <name type="common">Yeast</name>
    <dbReference type="NCBI Taxonomy" id="5477"/>
    <lineage>
        <taxon>Eukaryota</taxon>
        <taxon>Fungi</taxon>
        <taxon>Dikarya</taxon>
        <taxon>Ascomycota</taxon>
        <taxon>Saccharomycotina</taxon>
        <taxon>Pichiomycetes</taxon>
        <taxon>Pichiales</taxon>
        <taxon>Pichiaceae</taxon>
        <taxon>Ogataea</taxon>
        <taxon>Ogataea/Candida clade</taxon>
    </lineage>
</organism>
<dbReference type="GO" id="GO:0016212">
    <property type="term" value="F:kynurenine-oxoglutarate transaminase activity"/>
    <property type="evidence" value="ECO:0007669"/>
    <property type="project" value="TreeGrafter"/>
</dbReference>
<feature type="domain" description="Aminotransferase class I/classII large" evidence="6">
    <location>
        <begin position="85"/>
        <end position="465"/>
    </location>
</feature>
<dbReference type="PANTHER" id="PTHR43807:SF20">
    <property type="entry name" value="FI04487P"/>
    <property type="match status" value="1"/>
</dbReference>
<protein>
    <submittedName>
        <fullName evidence="7">Unnamed protein product</fullName>
    </submittedName>
</protein>
<evidence type="ECO:0000259" key="6">
    <source>
        <dbReference type="Pfam" id="PF00155"/>
    </source>
</evidence>
<evidence type="ECO:0000256" key="1">
    <source>
        <dbReference type="ARBA" id="ARBA00001933"/>
    </source>
</evidence>
<name>A0A9W6T395_CANBO</name>
<dbReference type="InterPro" id="IPR015424">
    <property type="entry name" value="PyrdxlP-dep_Trfase"/>
</dbReference>
<proteinExistence type="inferred from homology"/>
<dbReference type="Proteomes" id="UP001165120">
    <property type="component" value="Unassembled WGS sequence"/>
</dbReference>
<dbReference type="AlphaFoldDB" id="A0A9W6T395"/>
<dbReference type="SUPFAM" id="SSF53383">
    <property type="entry name" value="PLP-dependent transferases"/>
    <property type="match status" value="1"/>
</dbReference>
<accession>A0A9W6T395</accession>
<dbReference type="InterPro" id="IPR004839">
    <property type="entry name" value="Aminotransferase_I/II_large"/>
</dbReference>
<dbReference type="PANTHER" id="PTHR43807">
    <property type="entry name" value="FI04487P"/>
    <property type="match status" value="1"/>
</dbReference>
<comment type="caution">
    <text evidence="7">The sequence shown here is derived from an EMBL/GenBank/DDBJ whole genome shotgun (WGS) entry which is preliminary data.</text>
</comment>
<evidence type="ECO:0000256" key="3">
    <source>
        <dbReference type="ARBA" id="ARBA00022576"/>
    </source>
</evidence>
<dbReference type="PROSITE" id="PS00105">
    <property type="entry name" value="AA_TRANSFER_CLASS_1"/>
    <property type="match status" value="1"/>
</dbReference>
<dbReference type="GO" id="GO:0030170">
    <property type="term" value="F:pyridoxal phosphate binding"/>
    <property type="evidence" value="ECO:0007669"/>
    <property type="project" value="InterPro"/>
</dbReference>
<keyword evidence="5" id="KW-0663">Pyridoxal phosphate</keyword>
<dbReference type="GO" id="GO:0005739">
    <property type="term" value="C:mitochondrion"/>
    <property type="evidence" value="ECO:0007669"/>
    <property type="project" value="TreeGrafter"/>
</dbReference>
<keyword evidence="3" id="KW-0032">Aminotransferase</keyword>
<comment type="similarity">
    <text evidence="2">Belongs to the class-I pyridoxal-phosphate-dependent aminotransferase family.</text>
</comment>
<dbReference type="Gene3D" id="3.40.640.10">
    <property type="entry name" value="Type I PLP-dependent aspartate aminotransferase-like (Major domain)"/>
    <property type="match status" value="1"/>
</dbReference>
<reference evidence="7" key="1">
    <citation type="submission" date="2023-04" db="EMBL/GenBank/DDBJ databases">
        <title>Candida boidinii NBRC 10035.</title>
        <authorList>
            <person name="Ichikawa N."/>
            <person name="Sato H."/>
            <person name="Tonouchi N."/>
        </authorList>
    </citation>
    <scope>NUCLEOTIDE SEQUENCE</scope>
    <source>
        <strain evidence="7">NBRC 10035</strain>
    </source>
</reference>
<comment type="cofactor">
    <cofactor evidence="1">
        <name>pyridoxal 5'-phosphate</name>
        <dbReference type="ChEBI" id="CHEBI:597326"/>
    </cofactor>
</comment>
<dbReference type="Gene3D" id="3.90.1150.10">
    <property type="entry name" value="Aspartate Aminotransferase, domain 1"/>
    <property type="match status" value="1"/>
</dbReference>
<dbReference type="Pfam" id="PF00155">
    <property type="entry name" value="Aminotran_1_2"/>
    <property type="match status" value="1"/>
</dbReference>
<dbReference type="InterPro" id="IPR015421">
    <property type="entry name" value="PyrdxlP-dep_Trfase_major"/>
</dbReference>
<evidence type="ECO:0000256" key="5">
    <source>
        <dbReference type="ARBA" id="ARBA00022898"/>
    </source>
</evidence>
<dbReference type="InterPro" id="IPR015422">
    <property type="entry name" value="PyrdxlP-dep_Trfase_small"/>
</dbReference>
<keyword evidence="8" id="KW-1185">Reference proteome</keyword>
<dbReference type="FunFam" id="3.40.640.10:FF:000024">
    <property type="entry name" value="Kynurenine--oxoglutarate transaminase 3"/>
    <property type="match status" value="1"/>
</dbReference>
<evidence type="ECO:0000256" key="4">
    <source>
        <dbReference type="ARBA" id="ARBA00022679"/>
    </source>
</evidence>
<dbReference type="CDD" id="cd00609">
    <property type="entry name" value="AAT_like"/>
    <property type="match status" value="1"/>
</dbReference>
<dbReference type="EMBL" id="BSXN01001472">
    <property type="protein sequence ID" value="GME73199.1"/>
    <property type="molecule type" value="Genomic_DNA"/>
</dbReference>
<keyword evidence="4" id="KW-0808">Transferase</keyword>
<evidence type="ECO:0000313" key="7">
    <source>
        <dbReference type="EMBL" id="GME73199.1"/>
    </source>
</evidence>
<sequence>MLINFSSIIPKVNKNLIKLTSFQVTSLQLTTKRNNSSSSSKMSNSDNLIKGLNITHNPYFNLSGQDIWSLINETAAKAEIESGKKVCNLGQGFFSYSPPDFAIKYAKEAFDDPLTNQYAPPRGKPQLLNSLAKSYTKFFGKEIKQTEICVTTGANEGMLSCFTAFLQKNDEVIVMEPFFDQYISNIELNGGVIKYLPINPPADFDKRIVDASEWTIDFKQLESLITSKTKMIVINTPHNPIGKNFSKEELLKIGELAVKHDFLIVSDEVYEHLYYKEHIRIANLSDEIAKRTLTIGSAGKSFAATGWRIGWVIGNEELIKYVQAAHTRVCFSSPAPIQVAVSKALDAALENGYYEATRNKYINKYKIFTAVFDELNLPYTIADGGYFLLVNFKKVKIPENIEFPEIIKSKPRDFKLAFWFIQEFGVVGIPPTEFYTDSNKEAAQDCLRFAVCKDDDVLADAVNRLRALKKYIVEE</sequence>
<evidence type="ECO:0000256" key="2">
    <source>
        <dbReference type="ARBA" id="ARBA00007441"/>
    </source>
</evidence>
<dbReference type="InterPro" id="IPR004838">
    <property type="entry name" value="NHTrfase_class1_PyrdxlP-BS"/>
</dbReference>
<evidence type="ECO:0000313" key="8">
    <source>
        <dbReference type="Proteomes" id="UP001165120"/>
    </source>
</evidence>